<feature type="transmembrane region" description="Helical" evidence="1">
    <location>
        <begin position="167"/>
        <end position="189"/>
    </location>
</feature>
<evidence type="ECO:0000313" key="2">
    <source>
        <dbReference type="EMBL" id="CAE7673220.1"/>
    </source>
</evidence>
<sequence>MKQLADLPHLPLLWLCLFLGHHPLQVIFRKAGHYWPSTFVALAFLKNVLACDSIAIFFTCPNDSWSNVVFDALNVEAVLRKVLVMVISNSIGWVPVLLLWFVAPDTSLASKDGCTKSPLRFWAQSALFWGVWLLLLTCGLAFLVLFISNLNAIEQQKDLWDWFETFVWALMTVFLFAPFFMACLLTAAAKLAIWLMPEKSDQYFDAVVHYWTQTQEDREKVNVSMVWSKLRGHDIPFLLA</sequence>
<comment type="caution">
    <text evidence="2">The sequence shown here is derived from an EMBL/GenBank/DDBJ whole genome shotgun (WGS) entry which is preliminary data.</text>
</comment>
<keyword evidence="3" id="KW-1185">Reference proteome</keyword>
<protein>
    <submittedName>
        <fullName evidence="2">Uncharacterized protein</fullName>
    </submittedName>
</protein>
<feature type="transmembrane region" description="Helical" evidence="1">
    <location>
        <begin position="40"/>
        <end position="58"/>
    </location>
</feature>
<keyword evidence="1" id="KW-0472">Membrane</keyword>
<evidence type="ECO:0000256" key="1">
    <source>
        <dbReference type="SAM" id="Phobius"/>
    </source>
</evidence>
<keyword evidence="1" id="KW-0812">Transmembrane</keyword>
<dbReference type="Proteomes" id="UP000601435">
    <property type="component" value="Unassembled WGS sequence"/>
</dbReference>
<name>A0A812WIH5_9DINO</name>
<proteinExistence type="predicted"/>
<feature type="transmembrane region" description="Helical" evidence="1">
    <location>
        <begin position="12"/>
        <end position="28"/>
    </location>
</feature>
<reference evidence="2" key="1">
    <citation type="submission" date="2021-02" db="EMBL/GenBank/DDBJ databases">
        <authorList>
            <person name="Dougan E. K."/>
            <person name="Rhodes N."/>
            <person name="Thang M."/>
            <person name="Chan C."/>
        </authorList>
    </citation>
    <scope>NUCLEOTIDE SEQUENCE</scope>
</reference>
<dbReference type="EMBL" id="CAJNJA010032981">
    <property type="protein sequence ID" value="CAE7673220.1"/>
    <property type="molecule type" value="Genomic_DNA"/>
</dbReference>
<feature type="transmembrane region" description="Helical" evidence="1">
    <location>
        <begin position="78"/>
        <end position="102"/>
    </location>
</feature>
<evidence type="ECO:0000313" key="3">
    <source>
        <dbReference type="Proteomes" id="UP000601435"/>
    </source>
</evidence>
<dbReference type="AlphaFoldDB" id="A0A812WIH5"/>
<keyword evidence="1" id="KW-1133">Transmembrane helix</keyword>
<accession>A0A812WIH5</accession>
<organism evidence="2 3">
    <name type="scientific">Symbiodinium necroappetens</name>
    <dbReference type="NCBI Taxonomy" id="1628268"/>
    <lineage>
        <taxon>Eukaryota</taxon>
        <taxon>Sar</taxon>
        <taxon>Alveolata</taxon>
        <taxon>Dinophyceae</taxon>
        <taxon>Suessiales</taxon>
        <taxon>Symbiodiniaceae</taxon>
        <taxon>Symbiodinium</taxon>
    </lineage>
</organism>
<gene>
    <name evidence="2" type="ORF">SNEC2469_LOCUS19289</name>
</gene>
<feature type="transmembrane region" description="Helical" evidence="1">
    <location>
        <begin position="126"/>
        <end position="147"/>
    </location>
</feature>